<evidence type="ECO:0000256" key="3">
    <source>
        <dbReference type="ARBA" id="ARBA00005139"/>
    </source>
</evidence>
<dbReference type="InterPro" id="IPR001048">
    <property type="entry name" value="Asp/Glu/Uridylate_kinase"/>
</dbReference>
<evidence type="ECO:0000256" key="9">
    <source>
        <dbReference type="ARBA" id="ARBA00022840"/>
    </source>
</evidence>
<evidence type="ECO:0000313" key="17">
    <source>
        <dbReference type="Proteomes" id="UP000606463"/>
    </source>
</evidence>
<comment type="pathway">
    <text evidence="2 14">Amino-acid biosynthesis; L-methionine biosynthesis via de novo pathway; L-homoserine from L-aspartate: step 1/3.</text>
</comment>
<evidence type="ECO:0000256" key="14">
    <source>
        <dbReference type="RuleBase" id="RU004249"/>
    </source>
</evidence>
<dbReference type="CDD" id="cd04261">
    <property type="entry name" value="AAK_AKii-LysC-BS"/>
    <property type="match status" value="1"/>
</dbReference>
<feature type="binding site" evidence="12">
    <location>
        <position position="47"/>
    </location>
    <ligand>
        <name>substrate</name>
    </ligand>
</feature>
<keyword evidence="9 12" id="KW-0067">ATP-binding</keyword>
<feature type="binding site" evidence="12">
    <location>
        <begin position="173"/>
        <end position="174"/>
    </location>
    <ligand>
        <name>ATP</name>
        <dbReference type="ChEBI" id="CHEBI:30616"/>
    </ligand>
</feature>
<feature type="binding site" evidence="12">
    <location>
        <position position="74"/>
    </location>
    <ligand>
        <name>substrate</name>
    </ligand>
</feature>
<dbReference type="InterPro" id="IPR041740">
    <property type="entry name" value="AKii-LysC-BS"/>
</dbReference>
<dbReference type="EMBL" id="DQVE01000056">
    <property type="protein sequence ID" value="HIP98843.1"/>
    <property type="molecule type" value="Genomic_DNA"/>
</dbReference>
<dbReference type="Proteomes" id="UP000606463">
    <property type="component" value="Unassembled WGS sequence"/>
</dbReference>
<dbReference type="Pfam" id="PF01842">
    <property type="entry name" value="ACT"/>
    <property type="match status" value="1"/>
</dbReference>
<comment type="catalytic activity">
    <reaction evidence="11 13">
        <text>L-aspartate + ATP = 4-phospho-L-aspartate + ADP</text>
        <dbReference type="Rhea" id="RHEA:23776"/>
        <dbReference type="ChEBI" id="CHEBI:29991"/>
        <dbReference type="ChEBI" id="CHEBI:30616"/>
        <dbReference type="ChEBI" id="CHEBI:57535"/>
        <dbReference type="ChEBI" id="CHEBI:456216"/>
        <dbReference type="EC" id="2.7.2.4"/>
    </reaction>
</comment>
<dbReference type="CDD" id="cd04923">
    <property type="entry name" value="ACT_AK-LysC-DapG-like_2"/>
    <property type="match status" value="1"/>
</dbReference>
<keyword evidence="5 14" id="KW-0028">Amino-acid biosynthesis</keyword>
<organism evidence="16 17">
    <name type="scientific">Aquifex aeolicus</name>
    <dbReference type="NCBI Taxonomy" id="63363"/>
    <lineage>
        <taxon>Bacteria</taxon>
        <taxon>Pseudomonadati</taxon>
        <taxon>Aquificota</taxon>
        <taxon>Aquificia</taxon>
        <taxon>Aquificales</taxon>
        <taxon>Aquificaceae</taxon>
        <taxon>Aquifex</taxon>
    </lineage>
</organism>
<dbReference type="PROSITE" id="PS51671">
    <property type="entry name" value="ACT"/>
    <property type="match status" value="2"/>
</dbReference>
<feature type="binding site" evidence="12">
    <location>
        <position position="179"/>
    </location>
    <ligand>
        <name>ATP</name>
        <dbReference type="ChEBI" id="CHEBI:30616"/>
    </ligand>
</feature>
<name>A0A9D1CGS7_AQUAO</name>
<keyword evidence="6 13" id="KW-0808">Transferase</keyword>
<dbReference type="FunFam" id="3.40.1160.10:FF:000002">
    <property type="entry name" value="Aspartokinase"/>
    <property type="match status" value="1"/>
</dbReference>
<evidence type="ECO:0000256" key="1">
    <source>
        <dbReference type="ARBA" id="ARBA00004766"/>
    </source>
</evidence>
<dbReference type="EC" id="2.7.2.4" evidence="13"/>
<dbReference type="InterPro" id="IPR001341">
    <property type="entry name" value="Asp_kinase"/>
</dbReference>
<dbReference type="Gene3D" id="3.30.2130.10">
    <property type="entry name" value="VC0802-like"/>
    <property type="match status" value="1"/>
</dbReference>
<evidence type="ECO:0000256" key="7">
    <source>
        <dbReference type="ARBA" id="ARBA00022741"/>
    </source>
</evidence>
<dbReference type="Pfam" id="PF00696">
    <property type="entry name" value="AA_kinase"/>
    <property type="match status" value="1"/>
</dbReference>
<dbReference type="PROSITE" id="PS00324">
    <property type="entry name" value="ASPARTOKINASE"/>
    <property type="match status" value="1"/>
</dbReference>
<dbReference type="FunFam" id="3.30.2130.10:FF:000002">
    <property type="entry name" value="Aspartokinase"/>
    <property type="match status" value="1"/>
</dbReference>
<evidence type="ECO:0000256" key="13">
    <source>
        <dbReference type="RuleBase" id="RU003448"/>
    </source>
</evidence>
<accession>A0A9D1CGS7</accession>
<comment type="pathway">
    <text evidence="3 14">Amino-acid biosynthesis; L-threonine biosynthesis; L-threonine from L-aspartate: step 1/5.</text>
</comment>
<feature type="binding site" evidence="12">
    <location>
        <begin position="7"/>
        <end position="10"/>
    </location>
    <ligand>
        <name>ATP</name>
        <dbReference type="ChEBI" id="CHEBI:30616"/>
    </ligand>
</feature>
<dbReference type="PANTHER" id="PTHR21499:SF3">
    <property type="entry name" value="ASPARTOKINASE"/>
    <property type="match status" value="1"/>
</dbReference>
<dbReference type="Gene3D" id="3.40.1160.10">
    <property type="entry name" value="Acetylglutamate kinase-like"/>
    <property type="match status" value="1"/>
</dbReference>
<dbReference type="NCBIfam" id="TIGR00657">
    <property type="entry name" value="asp_kinases"/>
    <property type="match status" value="1"/>
</dbReference>
<evidence type="ECO:0000256" key="5">
    <source>
        <dbReference type="ARBA" id="ARBA00022605"/>
    </source>
</evidence>
<dbReference type="InterPro" id="IPR005260">
    <property type="entry name" value="Asp_kin_monofn"/>
</dbReference>
<dbReference type="PRINTS" id="PR00474">
    <property type="entry name" value="GLU5KINASE"/>
</dbReference>
<sequence length="412" mass="44834">MALIVQKFGGTSVGSLERIENAARRVAQAKKRGHDIVVVSSAMAGTTDRLISLAKEVQPFPNPRELDMLLATGEQQAIALFAMTLQRMGVKAVSLCGWQVPVITDDVHTKARIKEIHTRKLKELLSKGYIPIVAGFQGVTKKGEITTLGRGGSDTSAVALAAALKADFCEIYTDVDGIYTADPRIVPNARKLEKIAYEEMLELASLGAKVMQIRSVEFGSKYGVRIHVRSSFSEEEGSWIVPEEEIMEKIAVRGITSTDKEVQFTIVKVPDKPGIAAKIFKALGDAHIAVDMIVQTVSVNGYTDMSFTVSENDAPLAKEILEKVAKEIGAEKVLMDPDVSKVSVVGLGMRSAYGVAGKMFDVLAKHNINIKAISTSEIRISCLIARKYTELAVRALHEAFIENDKVNFVGEK</sequence>
<evidence type="ECO:0000256" key="6">
    <source>
        <dbReference type="ARBA" id="ARBA00022679"/>
    </source>
</evidence>
<comment type="caution">
    <text evidence="16">The sequence shown here is derived from an EMBL/GenBank/DDBJ whole genome shotgun (WGS) entry which is preliminary data.</text>
</comment>
<dbReference type="GO" id="GO:0005524">
    <property type="term" value="F:ATP binding"/>
    <property type="evidence" value="ECO:0007669"/>
    <property type="project" value="UniProtKB-KW"/>
</dbReference>
<feature type="binding site" evidence="12">
    <location>
        <begin position="209"/>
        <end position="210"/>
    </location>
    <ligand>
        <name>ATP</name>
        <dbReference type="ChEBI" id="CHEBI:30616"/>
    </ligand>
</feature>
<dbReference type="AlphaFoldDB" id="A0A9D1CGS7"/>
<comment type="similarity">
    <text evidence="4 13">Belongs to the aspartokinase family.</text>
</comment>
<dbReference type="SUPFAM" id="SSF55021">
    <property type="entry name" value="ACT-like"/>
    <property type="match status" value="2"/>
</dbReference>
<evidence type="ECO:0000256" key="4">
    <source>
        <dbReference type="ARBA" id="ARBA00010122"/>
    </source>
</evidence>
<dbReference type="Pfam" id="PF22468">
    <property type="entry name" value="ACT_9"/>
    <property type="match status" value="1"/>
</dbReference>
<dbReference type="PIRSF" id="PIRSF000726">
    <property type="entry name" value="Asp_kin"/>
    <property type="match status" value="1"/>
</dbReference>
<evidence type="ECO:0000256" key="8">
    <source>
        <dbReference type="ARBA" id="ARBA00022777"/>
    </source>
</evidence>
<dbReference type="InterPro" id="IPR018042">
    <property type="entry name" value="Aspartate_kinase_CS"/>
</dbReference>
<evidence type="ECO:0000256" key="2">
    <source>
        <dbReference type="ARBA" id="ARBA00004986"/>
    </source>
</evidence>
<feature type="domain" description="ACT" evidence="15">
    <location>
        <begin position="264"/>
        <end position="338"/>
    </location>
</feature>
<dbReference type="SUPFAM" id="SSF53633">
    <property type="entry name" value="Carbamate kinase-like"/>
    <property type="match status" value="1"/>
</dbReference>
<dbReference type="GO" id="GO:0009090">
    <property type="term" value="P:homoserine biosynthetic process"/>
    <property type="evidence" value="ECO:0007669"/>
    <property type="project" value="TreeGrafter"/>
</dbReference>
<feature type="binding site" evidence="12">
    <location>
        <position position="184"/>
    </location>
    <ligand>
        <name>ATP</name>
        <dbReference type="ChEBI" id="CHEBI:30616"/>
    </ligand>
</feature>
<dbReference type="InterPro" id="IPR054352">
    <property type="entry name" value="ACT_Aspartokinase"/>
</dbReference>
<dbReference type="GO" id="GO:0005829">
    <property type="term" value="C:cytosol"/>
    <property type="evidence" value="ECO:0007669"/>
    <property type="project" value="TreeGrafter"/>
</dbReference>
<keyword evidence="7 12" id="KW-0547">Nucleotide-binding</keyword>
<dbReference type="NCBIfam" id="NF005155">
    <property type="entry name" value="PRK06635.1-4"/>
    <property type="match status" value="1"/>
</dbReference>
<dbReference type="NCBIfam" id="NF005154">
    <property type="entry name" value="PRK06635.1-2"/>
    <property type="match status" value="1"/>
</dbReference>
<dbReference type="InterPro" id="IPR036393">
    <property type="entry name" value="AceGlu_kinase-like_sf"/>
</dbReference>
<feature type="domain" description="ACT" evidence="15">
    <location>
        <begin position="344"/>
        <end position="412"/>
    </location>
</feature>
<evidence type="ECO:0000313" key="16">
    <source>
        <dbReference type="EMBL" id="HIP98843.1"/>
    </source>
</evidence>
<dbReference type="InterPro" id="IPR045865">
    <property type="entry name" value="ACT-like_dom_sf"/>
</dbReference>
<protein>
    <recommendedName>
        <fullName evidence="13">Aspartokinase</fullName>
        <ecNumber evidence="13">2.7.2.4</ecNumber>
    </recommendedName>
</protein>
<keyword evidence="10" id="KW-0457">Lysine biosynthesis</keyword>
<evidence type="ECO:0000259" key="15">
    <source>
        <dbReference type="PROSITE" id="PS51671"/>
    </source>
</evidence>
<evidence type="ECO:0000256" key="10">
    <source>
        <dbReference type="ARBA" id="ARBA00023154"/>
    </source>
</evidence>
<dbReference type="GO" id="GO:0009089">
    <property type="term" value="P:lysine biosynthetic process via diaminopimelate"/>
    <property type="evidence" value="ECO:0007669"/>
    <property type="project" value="InterPro"/>
</dbReference>
<dbReference type="InterPro" id="IPR001057">
    <property type="entry name" value="Glu/AcGlu_kinase"/>
</dbReference>
<dbReference type="PANTHER" id="PTHR21499">
    <property type="entry name" value="ASPARTATE KINASE"/>
    <property type="match status" value="1"/>
</dbReference>
<evidence type="ECO:0000256" key="12">
    <source>
        <dbReference type="PIRSR" id="PIRSR000726-1"/>
    </source>
</evidence>
<gene>
    <name evidence="16" type="ORF">EYH37_05755</name>
</gene>
<evidence type="ECO:0000256" key="11">
    <source>
        <dbReference type="ARBA" id="ARBA00047872"/>
    </source>
</evidence>
<dbReference type="InterPro" id="IPR002912">
    <property type="entry name" value="ACT_dom"/>
</dbReference>
<dbReference type="NCBIfam" id="TIGR00656">
    <property type="entry name" value="asp_kin_monofn"/>
    <property type="match status" value="1"/>
</dbReference>
<comment type="pathway">
    <text evidence="1 14">Amino-acid biosynthesis; L-lysine biosynthesis via DAP pathway; (S)-tetrahydrodipicolinate from L-aspartate: step 1/4.</text>
</comment>
<dbReference type="GO" id="GO:0004072">
    <property type="term" value="F:aspartate kinase activity"/>
    <property type="evidence" value="ECO:0007669"/>
    <property type="project" value="UniProtKB-EC"/>
</dbReference>
<keyword evidence="8 13" id="KW-0418">Kinase</keyword>
<dbReference type="CDD" id="cd04913">
    <property type="entry name" value="ACT_AKii-LysC-BS-like_1"/>
    <property type="match status" value="1"/>
</dbReference>
<proteinExistence type="inferred from homology"/>
<reference evidence="16" key="1">
    <citation type="journal article" date="2020" name="ISME J.">
        <title>Gammaproteobacteria mediating utilization of methyl-, sulfur- and petroleum organic compounds in deep ocean hydrothermal plumes.</title>
        <authorList>
            <person name="Zhou Z."/>
            <person name="Liu Y."/>
            <person name="Pan J."/>
            <person name="Cron B.R."/>
            <person name="Toner B.M."/>
            <person name="Anantharaman K."/>
            <person name="Breier J.A."/>
            <person name="Dick G.J."/>
            <person name="Li M."/>
        </authorList>
    </citation>
    <scope>NUCLEOTIDE SEQUENCE</scope>
    <source>
        <strain evidence="16">SZUA-1501</strain>
    </source>
</reference>